<keyword evidence="2" id="KW-0732">Signal</keyword>
<dbReference type="InterPro" id="IPR027417">
    <property type="entry name" value="P-loop_NTPase"/>
</dbReference>
<feature type="region of interest" description="Disordered" evidence="1">
    <location>
        <begin position="39"/>
        <end position="74"/>
    </location>
</feature>
<evidence type="ECO:0000313" key="4">
    <source>
        <dbReference type="Proteomes" id="UP001178507"/>
    </source>
</evidence>
<feature type="chain" id="PRO_5041469190" description="Sulfotransferase" evidence="2">
    <location>
        <begin position="27"/>
        <end position="303"/>
    </location>
</feature>
<reference evidence="3" key="1">
    <citation type="submission" date="2023-08" db="EMBL/GenBank/DDBJ databases">
        <authorList>
            <person name="Chen Y."/>
            <person name="Shah S."/>
            <person name="Dougan E. K."/>
            <person name="Thang M."/>
            <person name="Chan C."/>
        </authorList>
    </citation>
    <scope>NUCLEOTIDE SEQUENCE</scope>
</reference>
<feature type="signal peptide" evidence="2">
    <location>
        <begin position="1"/>
        <end position="26"/>
    </location>
</feature>
<dbReference type="AlphaFoldDB" id="A0AA36NA85"/>
<organism evidence="3 4">
    <name type="scientific">Effrenium voratum</name>
    <dbReference type="NCBI Taxonomy" id="2562239"/>
    <lineage>
        <taxon>Eukaryota</taxon>
        <taxon>Sar</taxon>
        <taxon>Alveolata</taxon>
        <taxon>Dinophyceae</taxon>
        <taxon>Suessiales</taxon>
        <taxon>Symbiodiniaceae</taxon>
        <taxon>Effrenium</taxon>
    </lineage>
</organism>
<keyword evidence="4" id="KW-1185">Reference proteome</keyword>
<evidence type="ECO:0000313" key="3">
    <source>
        <dbReference type="EMBL" id="CAJ1394973.1"/>
    </source>
</evidence>
<feature type="compositionally biased region" description="Low complexity" evidence="1">
    <location>
        <begin position="39"/>
        <end position="67"/>
    </location>
</feature>
<dbReference type="SUPFAM" id="SSF52540">
    <property type="entry name" value="P-loop containing nucleoside triphosphate hydrolases"/>
    <property type="match status" value="1"/>
</dbReference>
<gene>
    <name evidence="3" type="ORF">EVOR1521_LOCUS19518</name>
</gene>
<sequence>MHCWSHVARGTCLVLALAPVLHYMTAWAPLAPRPLTPPASALAPKTAPASASAAPAAPEANATNATAQVKPSKEESKVPGAVLLLTSPKTGSTSLLNAFHRLAPHHGFPEPMRFHSASKKIVAQLRRMHCTEEKRCMVVSTVRKPGRQLVSLYFQGLCGTKPTPKPCEAMLALGFDALKLEVERFLRQKLPSFQGWWTESQRRLRQGGLNVSLEDLRGECGESKSPRGTWVLLRFGQYEEQLRRWFPTAQMPHSLDHRQRIYKPQYEWIMSTLANRSTWPLDLQEMMEGLETMRFFYPGQFWM</sequence>
<protein>
    <recommendedName>
        <fullName evidence="5">Sulfotransferase</fullName>
    </recommendedName>
</protein>
<evidence type="ECO:0008006" key="5">
    <source>
        <dbReference type="Google" id="ProtNLM"/>
    </source>
</evidence>
<accession>A0AA36NA85</accession>
<proteinExistence type="predicted"/>
<evidence type="ECO:0000256" key="2">
    <source>
        <dbReference type="SAM" id="SignalP"/>
    </source>
</evidence>
<dbReference type="EMBL" id="CAUJNA010003002">
    <property type="protein sequence ID" value="CAJ1394973.1"/>
    <property type="molecule type" value="Genomic_DNA"/>
</dbReference>
<comment type="caution">
    <text evidence="3">The sequence shown here is derived from an EMBL/GenBank/DDBJ whole genome shotgun (WGS) entry which is preliminary data.</text>
</comment>
<name>A0AA36NA85_9DINO</name>
<dbReference type="Proteomes" id="UP001178507">
    <property type="component" value="Unassembled WGS sequence"/>
</dbReference>
<evidence type="ECO:0000256" key="1">
    <source>
        <dbReference type="SAM" id="MobiDB-lite"/>
    </source>
</evidence>